<feature type="transmembrane region" description="Helical" evidence="1">
    <location>
        <begin position="203"/>
        <end position="225"/>
    </location>
</feature>
<keyword evidence="1" id="KW-1133">Transmembrane helix</keyword>
<keyword evidence="1" id="KW-0472">Membrane</keyword>
<feature type="transmembrane region" description="Helical" evidence="1">
    <location>
        <begin position="237"/>
        <end position="257"/>
    </location>
</feature>
<feature type="transmembrane region" description="Helical" evidence="1">
    <location>
        <begin position="51"/>
        <end position="68"/>
    </location>
</feature>
<name>A0AA91A2K0_9BACT</name>
<feature type="transmembrane region" description="Helical" evidence="1">
    <location>
        <begin position="88"/>
        <end position="107"/>
    </location>
</feature>
<evidence type="ECO:0000259" key="2">
    <source>
        <dbReference type="Pfam" id="PF01757"/>
    </source>
</evidence>
<reference evidence="4" key="1">
    <citation type="submission" date="2019-09" db="EMBL/GenBank/DDBJ databases">
        <title>Distinct polysaccharide growth profiles of human intestinal Prevotella copri isolates.</title>
        <authorList>
            <person name="Fehlner-Peach H."/>
            <person name="Magnabosco C."/>
            <person name="Raghavan V."/>
            <person name="Scher J.U."/>
            <person name="Tett A."/>
            <person name="Cox L.M."/>
            <person name="Gottsegen C."/>
            <person name="Watters A."/>
            <person name="Wiltshire- Gordon J.D."/>
            <person name="Segata N."/>
            <person name="Bonneau R."/>
            <person name="Littman D.R."/>
        </authorList>
    </citation>
    <scope>NUCLEOTIDE SEQUENCE [LARGE SCALE GENOMIC DNA]</scope>
    <source>
        <strain evidence="4">iA624</strain>
    </source>
</reference>
<accession>A0AA91A2K0</accession>
<dbReference type="Pfam" id="PF01757">
    <property type="entry name" value="Acyl_transf_3"/>
    <property type="match status" value="1"/>
</dbReference>
<sequence>MKTKRLSGIELLRLFAMFGIVLSHWGGHGSWQLESDNTYLYNKVFLQFTQYLGEIGNCIFILITGYFCANKTEISKEGLIRVVADVKVYAFIIWGAVVMLGLVPFTVMGGLKSILSIMYPNYWFVLPYLAVFILSPWINQVLHHSSNKALKYYFGIMIAIEMLLPLMKAPTISSNVGLFVLLYSLGFMLRTKKISIFKKDKTPILLLSTGFMTAITSLIILDYVLPVFNLNIHLSMMLIGRFSFLPVLSAIGLLLWFERLNIVSPIINRLAQSAFAVYLISENPNVYPWFWKLFFDNIEFYNTSYMIPIALLQALVVMASCIFIDMVYKLVKSNVLMLFKIIRK</sequence>
<keyword evidence="3" id="KW-0012">Acyltransferase</keyword>
<feature type="domain" description="Acyltransferase 3" evidence="2">
    <location>
        <begin position="8"/>
        <end position="318"/>
    </location>
</feature>
<dbReference type="Proteomes" id="UP000405805">
    <property type="component" value="Unassembled WGS sequence"/>
</dbReference>
<keyword evidence="3" id="KW-0808">Transferase</keyword>
<comment type="caution">
    <text evidence="3">The sequence shown here is derived from an EMBL/GenBank/DDBJ whole genome shotgun (WGS) entry which is preliminary data.</text>
</comment>
<dbReference type="InterPro" id="IPR002656">
    <property type="entry name" value="Acyl_transf_3_dom"/>
</dbReference>
<dbReference type="AlphaFoldDB" id="A0AA91A2K0"/>
<feature type="transmembrane region" description="Helical" evidence="1">
    <location>
        <begin position="172"/>
        <end position="191"/>
    </location>
</feature>
<feature type="transmembrane region" description="Helical" evidence="1">
    <location>
        <begin position="305"/>
        <end position="328"/>
    </location>
</feature>
<gene>
    <name evidence="3" type="ORF">F7D57_03155</name>
</gene>
<proteinExistence type="predicted"/>
<evidence type="ECO:0000313" key="4">
    <source>
        <dbReference type="Proteomes" id="UP000405805"/>
    </source>
</evidence>
<feature type="transmembrane region" description="Helical" evidence="1">
    <location>
        <begin position="150"/>
        <end position="166"/>
    </location>
</feature>
<organism evidence="3 4">
    <name type="scientific">Segatella copri</name>
    <dbReference type="NCBI Taxonomy" id="165179"/>
    <lineage>
        <taxon>Bacteria</taxon>
        <taxon>Pseudomonadati</taxon>
        <taxon>Bacteroidota</taxon>
        <taxon>Bacteroidia</taxon>
        <taxon>Bacteroidales</taxon>
        <taxon>Prevotellaceae</taxon>
        <taxon>Segatella</taxon>
    </lineage>
</organism>
<dbReference type="GO" id="GO:0016747">
    <property type="term" value="F:acyltransferase activity, transferring groups other than amino-acyl groups"/>
    <property type="evidence" value="ECO:0007669"/>
    <property type="project" value="InterPro"/>
</dbReference>
<feature type="transmembrane region" description="Helical" evidence="1">
    <location>
        <begin position="12"/>
        <end position="31"/>
    </location>
</feature>
<evidence type="ECO:0000313" key="3">
    <source>
        <dbReference type="EMBL" id="MQO08738.1"/>
    </source>
</evidence>
<feature type="transmembrane region" description="Helical" evidence="1">
    <location>
        <begin position="119"/>
        <end position="138"/>
    </location>
</feature>
<dbReference type="RefSeq" id="WP_153096347.1">
    <property type="nucleotide sequence ID" value="NZ_VZBP01000047.1"/>
</dbReference>
<feature type="transmembrane region" description="Helical" evidence="1">
    <location>
        <begin position="269"/>
        <end position="290"/>
    </location>
</feature>
<evidence type="ECO:0000256" key="1">
    <source>
        <dbReference type="SAM" id="Phobius"/>
    </source>
</evidence>
<protein>
    <submittedName>
        <fullName evidence="3">Acyltransferase</fullName>
    </submittedName>
</protein>
<keyword evidence="1" id="KW-0812">Transmembrane</keyword>
<dbReference type="EMBL" id="VZBP01000047">
    <property type="protein sequence ID" value="MQO08738.1"/>
    <property type="molecule type" value="Genomic_DNA"/>
</dbReference>